<dbReference type="Pfam" id="PF04314">
    <property type="entry name" value="PCuAC"/>
    <property type="match status" value="1"/>
</dbReference>
<dbReference type="OrthoDB" id="9796962at2"/>
<reference evidence="3 4" key="1">
    <citation type="submission" date="2013-08" db="EMBL/GenBank/DDBJ databases">
        <title>Intrasporangium oryzae NRRL B-24470.</title>
        <authorList>
            <person name="Liu H."/>
            <person name="Wang G."/>
        </authorList>
    </citation>
    <scope>NUCLEOTIDE SEQUENCE [LARGE SCALE GENOMIC DNA]</scope>
    <source>
        <strain evidence="3 4">NRRL B-24470</strain>
    </source>
</reference>
<dbReference type="PANTHER" id="PTHR36302">
    <property type="entry name" value="BLR7088 PROTEIN"/>
    <property type="match status" value="1"/>
</dbReference>
<keyword evidence="2" id="KW-0732">Signal</keyword>
<evidence type="ECO:0000313" key="3">
    <source>
        <dbReference type="EMBL" id="EWT00067.1"/>
    </source>
</evidence>
<name>W9G443_9MICO</name>
<dbReference type="RefSeq" id="WP_051511019.1">
    <property type="nucleotide sequence ID" value="NZ_AWSA01000056.1"/>
</dbReference>
<organism evidence="3 4">
    <name type="scientific">Intrasporangium oryzae NRRL B-24470</name>
    <dbReference type="NCBI Taxonomy" id="1386089"/>
    <lineage>
        <taxon>Bacteria</taxon>
        <taxon>Bacillati</taxon>
        <taxon>Actinomycetota</taxon>
        <taxon>Actinomycetes</taxon>
        <taxon>Micrococcales</taxon>
        <taxon>Intrasporangiaceae</taxon>
        <taxon>Intrasporangium</taxon>
    </lineage>
</organism>
<comment type="caution">
    <text evidence="3">The sequence shown here is derived from an EMBL/GenBank/DDBJ whole genome shotgun (WGS) entry which is preliminary data.</text>
</comment>
<evidence type="ECO:0008006" key="5">
    <source>
        <dbReference type="Google" id="ProtNLM"/>
    </source>
</evidence>
<evidence type="ECO:0000256" key="2">
    <source>
        <dbReference type="SAM" id="SignalP"/>
    </source>
</evidence>
<dbReference type="SUPFAM" id="SSF110087">
    <property type="entry name" value="DR1885-like metal-binding protein"/>
    <property type="match status" value="1"/>
</dbReference>
<feature type="compositionally biased region" description="Low complexity" evidence="1">
    <location>
        <begin position="183"/>
        <end position="199"/>
    </location>
</feature>
<feature type="chain" id="PRO_5039163354" description="Copper chaperone PCu(A)C" evidence="2">
    <location>
        <begin position="26"/>
        <end position="199"/>
    </location>
</feature>
<sequence length="199" mass="19902">MSSTNLFFSRSGPTLVAVGLSLALAACGTITEAATPGAAAGSARSSVSPNHSLTLESGWAKAADGMTAVFGTVRNTSPQPVTIVGGTTEVARAVEVHTMVMNADGTMSMTVKKGGLVVPAGGAATLAPGGDHVMLLGLSRPLSNGEEITLRMRTADGDDLAWTVPVRSFAGADERYAPGHPTGGSATTGPRPATTTPTP</sequence>
<dbReference type="STRING" id="1386089.N865_17970"/>
<evidence type="ECO:0000313" key="4">
    <source>
        <dbReference type="Proteomes" id="UP000019489"/>
    </source>
</evidence>
<keyword evidence="4" id="KW-1185">Reference proteome</keyword>
<dbReference type="AlphaFoldDB" id="W9G443"/>
<gene>
    <name evidence="3" type="ORF">N865_17970</name>
</gene>
<dbReference type="Gene3D" id="2.60.40.1890">
    <property type="entry name" value="PCu(A)C copper chaperone"/>
    <property type="match status" value="1"/>
</dbReference>
<dbReference type="InterPro" id="IPR058248">
    <property type="entry name" value="Lxx211020-like"/>
</dbReference>
<evidence type="ECO:0000256" key="1">
    <source>
        <dbReference type="SAM" id="MobiDB-lite"/>
    </source>
</evidence>
<dbReference type="eggNOG" id="COG2847">
    <property type="taxonomic scope" value="Bacteria"/>
</dbReference>
<feature type="region of interest" description="Disordered" evidence="1">
    <location>
        <begin position="173"/>
        <end position="199"/>
    </location>
</feature>
<dbReference type="InterPro" id="IPR036182">
    <property type="entry name" value="PCuAC_sf"/>
</dbReference>
<dbReference type="Proteomes" id="UP000019489">
    <property type="component" value="Unassembled WGS sequence"/>
</dbReference>
<proteinExistence type="predicted"/>
<dbReference type="PANTHER" id="PTHR36302:SF1">
    <property type="entry name" value="COPPER CHAPERONE PCU(A)C"/>
    <property type="match status" value="1"/>
</dbReference>
<accession>W9G443</accession>
<dbReference type="InterPro" id="IPR007410">
    <property type="entry name" value="LpqE-like"/>
</dbReference>
<feature type="signal peptide" evidence="2">
    <location>
        <begin position="1"/>
        <end position="25"/>
    </location>
</feature>
<protein>
    <recommendedName>
        <fullName evidence="5">Copper chaperone PCu(A)C</fullName>
    </recommendedName>
</protein>
<dbReference type="EMBL" id="AWSA01000056">
    <property type="protein sequence ID" value="EWT00067.1"/>
    <property type="molecule type" value="Genomic_DNA"/>
</dbReference>